<dbReference type="Gene3D" id="1.10.510.10">
    <property type="entry name" value="Transferase(Phosphotransferase) domain 1"/>
    <property type="match status" value="1"/>
</dbReference>
<organism evidence="3">
    <name type="scientific">viral metagenome</name>
    <dbReference type="NCBI Taxonomy" id="1070528"/>
    <lineage>
        <taxon>unclassified sequences</taxon>
        <taxon>metagenomes</taxon>
        <taxon>organismal metagenomes</taxon>
    </lineage>
</organism>
<feature type="region of interest" description="Disordered" evidence="1">
    <location>
        <begin position="291"/>
        <end position="323"/>
    </location>
</feature>
<name>A0A6C0KXB8_9ZZZZ</name>
<dbReference type="InterPro" id="IPR000719">
    <property type="entry name" value="Prot_kinase_dom"/>
</dbReference>
<dbReference type="SUPFAM" id="SSF56112">
    <property type="entry name" value="Protein kinase-like (PK-like)"/>
    <property type="match status" value="1"/>
</dbReference>
<evidence type="ECO:0000256" key="1">
    <source>
        <dbReference type="SAM" id="MobiDB-lite"/>
    </source>
</evidence>
<reference evidence="3" key="1">
    <citation type="journal article" date="2020" name="Nature">
        <title>Giant virus diversity and host interactions through global metagenomics.</title>
        <authorList>
            <person name="Schulz F."/>
            <person name="Roux S."/>
            <person name="Paez-Espino D."/>
            <person name="Jungbluth S."/>
            <person name="Walsh D.A."/>
            <person name="Denef V.J."/>
            <person name="McMahon K.D."/>
            <person name="Konstantinidis K.T."/>
            <person name="Eloe-Fadrosh E.A."/>
            <person name="Kyrpides N.C."/>
            <person name="Woyke T."/>
        </authorList>
    </citation>
    <scope>NUCLEOTIDE SEQUENCE</scope>
    <source>
        <strain evidence="3">GVMAG-S-3300013094-100</strain>
    </source>
</reference>
<dbReference type="GO" id="GO:0005524">
    <property type="term" value="F:ATP binding"/>
    <property type="evidence" value="ECO:0007669"/>
    <property type="project" value="InterPro"/>
</dbReference>
<sequence>MLRERKIIGVGMKSAIVEPPYNCITSVPPSKYILFDFTEYKPSKRDVSKISHDKNIIQREYENHKIIKAKILDYNRYFVVGYGICTVLLDDIPIKEIDTDSYSVKHITLKNNTIRTNITKKFNNIDNRDYESITINSPNFKLYQLIEPYAGVSLTDFLSRQKPKYSYKEILRLLLNVFIGIQKLIEAGLIHQDLHIDNIVIGEDGISRIIDFDMMITDESDITHPEMPKDIEKNKIDLYFMALNLRQLLTLKLISSTTSKKYNNFVDTIYNHKISISEAIDTIVDITNTHSSMPSSTRVRTNTKLKKNTNTNSLSNSRRKSNP</sequence>
<evidence type="ECO:0000313" key="3">
    <source>
        <dbReference type="EMBL" id="QHU20978.1"/>
    </source>
</evidence>
<dbReference type="Pfam" id="PF07714">
    <property type="entry name" value="PK_Tyr_Ser-Thr"/>
    <property type="match status" value="1"/>
</dbReference>
<dbReference type="InterPro" id="IPR001245">
    <property type="entry name" value="Ser-Thr/Tyr_kinase_cat_dom"/>
</dbReference>
<accession>A0A6C0KXB8</accession>
<dbReference type="InterPro" id="IPR011009">
    <property type="entry name" value="Kinase-like_dom_sf"/>
</dbReference>
<dbReference type="EMBL" id="MN740976">
    <property type="protein sequence ID" value="QHU20978.1"/>
    <property type="molecule type" value="Genomic_DNA"/>
</dbReference>
<protein>
    <recommendedName>
        <fullName evidence="2">Protein kinase domain-containing protein</fullName>
    </recommendedName>
</protein>
<evidence type="ECO:0000259" key="2">
    <source>
        <dbReference type="PROSITE" id="PS50011"/>
    </source>
</evidence>
<dbReference type="GO" id="GO:0004672">
    <property type="term" value="F:protein kinase activity"/>
    <property type="evidence" value="ECO:0007669"/>
    <property type="project" value="InterPro"/>
</dbReference>
<feature type="domain" description="Protein kinase" evidence="2">
    <location>
        <begin position="2"/>
        <end position="323"/>
    </location>
</feature>
<proteinExistence type="predicted"/>
<dbReference type="PROSITE" id="PS50011">
    <property type="entry name" value="PROTEIN_KINASE_DOM"/>
    <property type="match status" value="1"/>
</dbReference>
<dbReference type="AlphaFoldDB" id="A0A6C0KXB8"/>